<protein>
    <submittedName>
        <fullName evidence="4">Uncharacterized protein</fullName>
    </submittedName>
</protein>
<keyword evidence="2" id="KW-0472">Membrane</keyword>
<comment type="caution">
    <text evidence="4">The sequence shown here is derived from an EMBL/GenBank/DDBJ whole genome shotgun (WGS) entry which is preliminary data.</text>
</comment>
<proteinExistence type="predicted"/>
<dbReference type="EMBL" id="QLLG01000347">
    <property type="protein sequence ID" value="RMX64000.1"/>
    <property type="molecule type" value="Genomic_DNA"/>
</dbReference>
<name>A0A3M6VI14_9STRA</name>
<dbReference type="VEuPathDB" id="FungiDB:DD237_006100"/>
<feature type="region of interest" description="Disordered" evidence="1">
    <location>
        <begin position="182"/>
        <end position="202"/>
    </location>
</feature>
<feature type="region of interest" description="Disordered" evidence="1">
    <location>
        <begin position="290"/>
        <end position="329"/>
    </location>
</feature>
<evidence type="ECO:0000256" key="2">
    <source>
        <dbReference type="SAM" id="Phobius"/>
    </source>
</evidence>
<dbReference type="STRING" id="542832.A0A3M6VI14"/>
<feature type="signal peptide" evidence="3">
    <location>
        <begin position="1"/>
        <end position="18"/>
    </location>
</feature>
<keyword evidence="2" id="KW-0812">Transmembrane</keyword>
<reference evidence="4 5" key="1">
    <citation type="submission" date="2018-06" db="EMBL/GenBank/DDBJ databases">
        <title>Comparative genomics of downy mildews reveals potential adaptations to biotrophy.</title>
        <authorList>
            <person name="Fletcher K."/>
            <person name="Klosterman S.J."/>
            <person name="Derevnina L."/>
            <person name="Martin F."/>
            <person name="Koike S."/>
            <person name="Reyes Chin-Wo S."/>
            <person name="Mou B."/>
            <person name="Michelmore R."/>
        </authorList>
    </citation>
    <scope>NUCLEOTIDE SEQUENCE [LARGE SCALE GENOMIC DNA]</scope>
    <source>
        <strain evidence="4 5">R14</strain>
    </source>
</reference>
<accession>A0A3M6VI14</accession>
<evidence type="ECO:0000256" key="3">
    <source>
        <dbReference type="SAM" id="SignalP"/>
    </source>
</evidence>
<keyword evidence="2" id="KW-1133">Transmembrane helix</keyword>
<dbReference type="Proteomes" id="UP000282087">
    <property type="component" value="Unassembled WGS sequence"/>
</dbReference>
<keyword evidence="5" id="KW-1185">Reference proteome</keyword>
<feature type="chain" id="PRO_5018235015" evidence="3">
    <location>
        <begin position="19"/>
        <end position="329"/>
    </location>
</feature>
<evidence type="ECO:0000313" key="5">
    <source>
        <dbReference type="Proteomes" id="UP000282087"/>
    </source>
</evidence>
<evidence type="ECO:0000256" key="1">
    <source>
        <dbReference type="SAM" id="MobiDB-lite"/>
    </source>
</evidence>
<evidence type="ECO:0000313" key="4">
    <source>
        <dbReference type="EMBL" id="RMX64000.1"/>
    </source>
</evidence>
<gene>
    <name evidence="4" type="ORF">DD238_005597</name>
</gene>
<dbReference type="AlphaFoldDB" id="A0A3M6VI14"/>
<sequence length="329" mass="38344">MLKVYGCLVLVCVAVVYGEDSGAQLDKAFAVKDKETMQMYESVEQQLSAAQEVTGLFVLEDAQLEMFALETRANLVAIKDEVRQEIVESMKEVESLQQRAVENVATWRKTLQRIKDVTQKNKQTLQRINKEKEDKKQLELELEKQRELEKELELHTEELRQLQELERLQELEKKKLLERKQNMKKQKMENQYEQSEEPEASTSDLNGEFIVIEKDAMSFESAEHESGVKRLLAWYVFAEHTLLETVASIYRQFVLPVVAIIAFFLMLTVAIGRYNAMKQARRNRRVLYSGYPKSYRPKPHPETKQILTDVRPRVRNPVPRHDSNVNVGN</sequence>
<keyword evidence="3" id="KW-0732">Signal</keyword>
<feature type="transmembrane region" description="Helical" evidence="2">
    <location>
        <begin position="253"/>
        <end position="276"/>
    </location>
</feature>
<organism evidence="4 5">
    <name type="scientific">Peronospora effusa</name>
    <dbReference type="NCBI Taxonomy" id="542832"/>
    <lineage>
        <taxon>Eukaryota</taxon>
        <taxon>Sar</taxon>
        <taxon>Stramenopiles</taxon>
        <taxon>Oomycota</taxon>
        <taxon>Peronosporomycetes</taxon>
        <taxon>Peronosporales</taxon>
        <taxon>Peronosporaceae</taxon>
        <taxon>Peronospora</taxon>
    </lineage>
</organism>